<keyword evidence="2" id="KW-0479">Metal-binding</keyword>
<dbReference type="OrthoDB" id="9777385at2"/>
<feature type="domain" description="Peptidase M20 dimerisation" evidence="3">
    <location>
        <begin position="189"/>
        <end position="283"/>
    </location>
</feature>
<dbReference type="InterPro" id="IPR036264">
    <property type="entry name" value="Bact_exopeptidase_dim_dom"/>
</dbReference>
<evidence type="ECO:0000259" key="3">
    <source>
        <dbReference type="Pfam" id="PF07687"/>
    </source>
</evidence>
<dbReference type="RefSeq" id="WP_110813930.1">
    <property type="nucleotide sequence ID" value="NZ_QJTE01000002.1"/>
</dbReference>
<sequence>MPIKNRLAEMQADIAGWRRELHANPELMYEVHRTAAFVAEKLRAFGCDEVVEGLGRTGVVGVIRGRSDSRGHVVGLRADMDALPIEEATGLPHASTVPGVMHACGHDGHTAMLLGAAQYLAETRNFDGSVAVIFQPAEEGGAGALAMVEDGMMTRFGIKEVYGMHNMPGLPLGTFHIRPGPSFASTDEYEITVRGKGGHAANPEMAVDPVVAASSIVMNLQTIVSRNADPLGSIVISVTSFRSATDAYNIIPDAVVLRGTIRTFSEELRALGEARLKAVVSQTAEALGAVAEIDWQPGYPATVNHETETLYAAEAARRVAGDVDENTPPVMASEDFSYMLEAVPGAYIQIGNGDSAMVHHPAYEFNDEAIPAGASFWAELVETRMPAG</sequence>
<dbReference type="EMBL" id="QJTE01000002">
    <property type="protein sequence ID" value="PYE84891.1"/>
    <property type="molecule type" value="Genomic_DNA"/>
</dbReference>
<feature type="binding site" evidence="2">
    <location>
        <position position="106"/>
    </location>
    <ligand>
        <name>Mn(2+)</name>
        <dbReference type="ChEBI" id="CHEBI:29035"/>
        <label>2</label>
    </ligand>
</feature>
<keyword evidence="1 4" id="KW-0378">Hydrolase</keyword>
<proteinExistence type="predicted"/>
<dbReference type="Pfam" id="PF01546">
    <property type="entry name" value="Peptidase_M20"/>
    <property type="match status" value="1"/>
</dbReference>
<dbReference type="PANTHER" id="PTHR11014:SF63">
    <property type="entry name" value="METALLOPEPTIDASE, PUTATIVE (AFU_ORTHOLOGUE AFUA_6G09600)-RELATED"/>
    <property type="match status" value="1"/>
</dbReference>
<comment type="caution">
    <text evidence="4">The sequence shown here is derived from an EMBL/GenBank/DDBJ whole genome shotgun (WGS) entry which is preliminary data.</text>
</comment>
<dbReference type="Pfam" id="PF07687">
    <property type="entry name" value="M20_dimer"/>
    <property type="match status" value="1"/>
</dbReference>
<comment type="cofactor">
    <cofactor evidence="2">
        <name>Mn(2+)</name>
        <dbReference type="ChEBI" id="CHEBI:29035"/>
    </cofactor>
    <text evidence="2">The Mn(2+) ion enhances activity.</text>
</comment>
<dbReference type="GO" id="GO:0050118">
    <property type="term" value="F:N-acetyldiaminopimelate deacetylase activity"/>
    <property type="evidence" value="ECO:0007669"/>
    <property type="project" value="UniProtKB-ARBA"/>
</dbReference>
<reference evidence="4 5" key="1">
    <citation type="submission" date="2018-06" db="EMBL/GenBank/DDBJ databases">
        <title>Genomic Encyclopedia of Type Strains, Phase III (KMG-III): the genomes of soil and plant-associated and newly described type strains.</title>
        <authorList>
            <person name="Whitman W."/>
        </authorList>
    </citation>
    <scope>NUCLEOTIDE SEQUENCE [LARGE SCALE GENOMIC DNA]</scope>
    <source>
        <strain evidence="4 5">CECT 9025</strain>
    </source>
</reference>
<dbReference type="InterPro" id="IPR017439">
    <property type="entry name" value="Amidohydrolase"/>
</dbReference>
<feature type="binding site" evidence="2">
    <location>
        <position position="139"/>
    </location>
    <ligand>
        <name>Mn(2+)</name>
        <dbReference type="ChEBI" id="CHEBI:29035"/>
        <label>2</label>
    </ligand>
</feature>
<keyword evidence="5" id="KW-1185">Reference proteome</keyword>
<feature type="binding site" evidence="2">
    <location>
        <position position="104"/>
    </location>
    <ligand>
        <name>Mn(2+)</name>
        <dbReference type="ChEBI" id="CHEBI:29035"/>
        <label>2</label>
    </ligand>
</feature>
<dbReference type="Proteomes" id="UP000248311">
    <property type="component" value="Unassembled WGS sequence"/>
</dbReference>
<feature type="binding site" evidence="2">
    <location>
        <position position="359"/>
    </location>
    <ligand>
        <name>Mn(2+)</name>
        <dbReference type="ChEBI" id="CHEBI:29035"/>
        <label>2</label>
    </ligand>
</feature>
<dbReference type="GO" id="GO:0019877">
    <property type="term" value="P:diaminopimelate biosynthetic process"/>
    <property type="evidence" value="ECO:0007669"/>
    <property type="project" value="UniProtKB-ARBA"/>
</dbReference>
<dbReference type="Gene3D" id="3.40.630.10">
    <property type="entry name" value="Zn peptidases"/>
    <property type="match status" value="1"/>
</dbReference>
<gene>
    <name evidence="4" type="ORF">DFP88_102695</name>
</gene>
<dbReference type="InterPro" id="IPR011650">
    <property type="entry name" value="Peptidase_M20_dimer"/>
</dbReference>
<dbReference type="CDD" id="cd05666">
    <property type="entry name" value="M20_Acy1-like"/>
    <property type="match status" value="1"/>
</dbReference>
<evidence type="ECO:0000256" key="1">
    <source>
        <dbReference type="ARBA" id="ARBA00022801"/>
    </source>
</evidence>
<dbReference type="Gene3D" id="3.30.70.360">
    <property type="match status" value="1"/>
</dbReference>
<dbReference type="AlphaFoldDB" id="A0A318SSH6"/>
<accession>A0A318SSH6</accession>
<protein>
    <submittedName>
        <fullName evidence="4">Hippurate hydrolase</fullName>
    </submittedName>
</protein>
<feature type="binding site" evidence="2">
    <location>
        <position position="165"/>
    </location>
    <ligand>
        <name>Mn(2+)</name>
        <dbReference type="ChEBI" id="CHEBI:29035"/>
        <label>2</label>
    </ligand>
</feature>
<organism evidence="4 5">
    <name type="scientific">Pseudoroseicyclus aestuarii</name>
    <dbReference type="NCBI Taxonomy" id="1795041"/>
    <lineage>
        <taxon>Bacteria</taxon>
        <taxon>Pseudomonadati</taxon>
        <taxon>Pseudomonadota</taxon>
        <taxon>Alphaproteobacteria</taxon>
        <taxon>Rhodobacterales</taxon>
        <taxon>Paracoccaceae</taxon>
        <taxon>Pseudoroseicyclus</taxon>
    </lineage>
</organism>
<dbReference type="SUPFAM" id="SSF55031">
    <property type="entry name" value="Bacterial exopeptidase dimerisation domain"/>
    <property type="match status" value="1"/>
</dbReference>
<name>A0A318SSH6_9RHOB</name>
<dbReference type="FunFam" id="3.30.70.360:FF:000001">
    <property type="entry name" value="N-acetyldiaminopimelate deacetylase"/>
    <property type="match status" value="1"/>
</dbReference>
<evidence type="ECO:0000313" key="5">
    <source>
        <dbReference type="Proteomes" id="UP000248311"/>
    </source>
</evidence>
<evidence type="ECO:0000256" key="2">
    <source>
        <dbReference type="PIRSR" id="PIRSR005962-1"/>
    </source>
</evidence>
<dbReference type="PIRSF" id="PIRSF005962">
    <property type="entry name" value="Pept_M20D_amidohydro"/>
    <property type="match status" value="1"/>
</dbReference>
<keyword evidence="2" id="KW-0464">Manganese</keyword>
<evidence type="ECO:0000313" key="4">
    <source>
        <dbReference type="EMBL" id="PYE84891.1"/>
    </source>
</evidence>
<dbReference type="InterPro" id="IPR002933">
    <property type="entry name" value="Peptidase_M20"/>
</dbReference>
<dbReference type="PANTHER" id="PTHR11014">
    <property type="entry name" value="PEPTIDASE M20 FAMILY MEMBER"/>
    <property type="match status" value="1"/>
</dbReference>
<dbReference type="NCBIfam" id="TIGR01891">
    <property type="entry name" value="amidohydrolases"/>
    <property type="match status" value="1"/>
</dbReference>
<dbReference type="SUPFAM" id="SSF53187">
    <property type="entry name" value="Zn-dependent exopeptidases"/>
    <property type="match status" value="1"/>
</dbReference>
<dbReference type="GO" id="GO:0046872">
    <property type="term" value="F:metal ion binding"/>
    <property type="evidence" value="ECO:0007669"/>
    <property type="project" value="UniProtKB-KW"/>
</dbReference>